<feature type="region of interest" description="Disordered" evidence="1">
    <location>
        <begin position="1"/>
        <end position="40"/>
    </location>
</feature>
<organism evidence="2 3">
    <name type="scientific">Blastococcus carthaginiensis</name>
    <dbReference type="NCBI Taxonomy" id="3050034"/>
    <lineage>
        <taxon>Bacteria</taxon>
        <taxon>Bacillati</taxon>
        <taxon>Actinomycetota</taxon>
        <taxon>Actinomycetes</taxon>
        <taxon>Geodermatophilales</taxon>
        <taxon>Geodermatophilaceae</taxon>
        <taxon>Blastococcus</taxon>
    </lineage>
</organism>
<sequence length="40" mass="4179">MPPDVAPGLRPFLPEDVGHTVVDSDDPSVHDTARDVGVPA</sequence>
<comment type="caution">
    <text evidence="2">The sequence shown here is derived from an EMBL/GenBank/DDBJ whole genome shotgun (WGS) entry which is preliminary data.</text>
</comment>
<dbReference type="Proteomes" id="UP001233673">
    <property type="component" value="Unassembled WGS sequence"/>
</dbReference>
<protein>
    <submittedName>
        <fullName evidence="2">Uncharacterized protein</fullName>
    </submittedName>
</protein>
<keyword evidence="3" id="KW-1185">Reference proteome</keyword>
<dbReference type="EMBL" id="JASNFN010000002">
    <property type="protein sequence ID" value="MDP5181713.1"/>
    <property type="molecule type" value="Genomic_DNA"/>
</dbReference>
<evidence type="ECO:0000313" key="3">
    <source>
        <dbReference type="Proteomes" id="UP001233673"/>
    </source>
</evidence>
<accession>A0ABT9I826</accession>
<proteinExistence type="predicted"/>
<dbReference type="RefSeq" id="WP_305998425.1">
    <property type="nucleotide sequence ID" value="NZ_JASNFN010000002.1"/>
</dbReference>
<evidence type="ECO:0000256" key="1">
    <source>
        <dbReference type="SAM" id="MobiDB-lite"/>
    </source>
</evidence>
<evidence type="ECO:0000313" key="2">
    <source>
        <dbReference type="EMBL" id="MDP5181713.1"/>
    </source>
</evidence>
<name>A0ABT9I826_9ACTN</name>
<reference evidence="3" key="1">
    <citation type="submission" date="2023-05" db="EMBL/GenBank/DDBJ databases">
        <title>Draft genome of Pseudofrankia sp. BMG5.37.</title>
        <authorList>
            <person name="Gtari M."/>
            <person name="Ghodhbane F."/>
            <person name="Sbissi I."/>
        </authorList>
    </citation>
    <scope>NUCLEOTIDE SEQUENCE [LARGE SCALE GENOMIC DNA]</scope>
    <source>
        <strain evidence="3">BMG 814</strain>
    </source>
</reference>
<gene>
    <name evidence="2" type="ORF">QOZ88_03610</name>
</gene>